<dbReference type="PANTHER" id="PTHR43580:SF8">
    <property type="entry name" value="6-PHOSPHOGLUCONATE DEHYDROGENASE NADP-BINDING DOMAIN-CONTAINING PROTEIN-RELATED"/>
    <property type="match status" value="1"/>
</dbReference>
<dbReference type="InterPro" id="IPR013328">
    <property type="entry name" value="6PGD_dom2"/>
</dbReference>
<dbReference type="InterPro" id="IPR036291">
    <property type="entry name" value="NAD(P)-bd_dom_sf"/>
</dbReference>
<dbReference type="STRING" id="1465490.SAMN05444277_11445"/>
<feature type="domain" description="6-phosphogluconate dehydrogenase NADP-binding" evidence="4">
    <location>
        <begin position="2"/>
        <end position="158"/>
    </location>
</feature>
<evidence type="ECO:0000256" key="1">
    <source>
        <dbReference type="ARBA" id="ARBA00023002"/>
    </source>
</evidence>
<dbReference type="GO" id="GO:0051287">
    <property type="term" value="F:NAD binding"/>
    <property type="evidence" value="ECO:0007669"/>
    <property type="project" value="InterPro"/>
</dbReference>
<evidence type="ECO:0000259" key="5">
    <source>
        <dbReference type="Pfam" id="PF14833"/>
    </source>
</evidence>
<dbReference type="InterPro" id="IPR006115">
    <property type="entry name" value="6PGDH_NADP-bd"/>
</dbReference>
<evidence type="ECO:0000256" key="3">
    <source>
        <dbReference type="PIRSR" id="PIRSR000103-1"/>
    </source>
</evidence>
<dbReference type="Gene3D" id="1.10.1040.10">
    <property type="entry name" value="N-(1-d-carboxylethyl)-l-norvaline Dehydrogenase, domain 2"/>
    <property type="match status" value="1"/>
</dbReference>
<dbReference type="Pfam" id="PF03446">
    <property type="entry name" value="NAD_binding_2"/>
    <property type="match status" value="1"/>
</dbReference>
<dbReference type="InterPro" id="IPR029154">
    <property type="entry name" value="HIBADH-like_NADP-bd"/>
</dbReference>
<dbReference type="Gene3D" id="3.40.50.720">
    <property type="entry name" value="NAD(P)-binding Rossmann-like Domain"/>
    <property type="match status" value="1"/>
</dbReference>
<evidence type="ECO:0000256" key="2">
    <source>
        <dbReference type="ARBA" id="ARBA00023027"/>
    </source>
</evidence>
<dbReference type="PIRSF" id="PIRSF000103">
    <property type="entry name" value="HIBADH"/>
    <property type="match status" value="1"/>
</dbReference>
<keyword evidence="1" id="KW-0560">Oxidoreductase</keyword>
<sequence length="288" mass="31044">MNIGFIGLGHLGTPIAENLLEHHTGMMVYNRTISKAKLLEEKGAVVCESVKQLASACDIIFTIVSNDDALKQITDWEDGIAANLKPGGIHISMSTVLPVTSNELFKLHQQYENHYIACPVSGRPDAARNKQLNFIVSGSNEIINTIKPLLTNAGAAAIWEFGAEPGASNVAKLCTNYLILGAIQSISEGINLARKSGIDEAAWMNMMTATLFNCGIYKSYGDIILKDTFHPVAFTLELGLKDATLINQQAETAGASMPLAALIKNEFEELLKGGFGDFDWSALALSVK</sequence>
<dbReference type="InterPro" id="IPR051265">
    <property type="entry name" value="HIBADH-related_NP60_sf"/>
</dbReference>
<dbReference type="SUPFAM" id="SSF51735">
    <property type="entry name" value="NAD(P)-binding Rossmann-fold domains"/>
    <property type="match status" value="1"/>
</dbReference>
<feature type="active site" evidence="3">
    <location>
        <position position="172"/>
    </location>
</feature>
<name>A0A1I5YUG6_9BACT</name>
<dbReference type="SUPFAM" id="SSF48179">
    <property type="entry name" value="6-phosphogluconate dehydrogenase C-terminal domain-like"/>
    <property type="match status" value="1"/>
</dbReference>
<dbReference type="RefSeq" id="WP_143075918.1">
    <property type="nucleotide sequence ID" value="NZ_FOXQ01000014.1"/>
</dbReference>
<dbReference type="EMBL" id="FOXQ01000014">
    <property type="protein sequence ID" value="SFQ47856.1"/>
    <property type="molecule type" value="Genomic_DNA"/>
</dbReference>
<feature type="domain" description="3-hydroxyisobutyrate dehydrogenase-like NAD-binding" evidence="5">
    <location>
        <begin position="166"/>
        <end position="283"/>
    </location>
</feature>
<dbReference type="AlphaFoldDB" id="A0A1I5YUG6"/>
<gene>
    <name evidence="6" type="ORF">SAMN05444277_11445</name>
</gene>
<dbReference type="GO" id="GO:0050661">
    <property type="term" value="F:NADP binding"/>
    <property type="evidence" value="ECO:0007669"/>
    <property type="project" value="InterPro"/>
</dbReference>
<keyword evidence="7" id="KW-1185">Reference proteome</keyword>
<organism evidence="6 7">
    <name type="scientific">Parafilimonas terrae</name>
    <dbReference type="NCBI Taxonomy" id="1465490"/>
    <lineage>
        <taxon>Bacteria</taxon>
        <taxon>Pseudomonadati</taxon>
        <taxon>Bacteroidota</taxon>
        <taxon>Chitinophagia</taxon>
        <taxon>Chitinophagales</taxon>
        <taxon>Chitinophagaceae</taxon>
        <taxon>Parafilimonas</taxon>
    </lineage>
</organism>
<dbReference type="InterPro" id="IPR008927">
    <property type="entry name" value="6-PGluconate_DH-like_C_sf"/>
</dbReference>
<accession>A0A1I5YUG6</accession>
<reference evidence="6 7" key="1">
    <citation type="submission" date="2016-10" db="EMBL/GenBank/DDBJ databases">
        <authorList>
            <person name="de Groot N.N."/>
        </authorList>
    </citation>
    <scope>NUCLEOTIDE SEQUENCE [LARGE SCALE GENOMIC DNA]</scope>
    <source>
        <strain evidence="6 7">DSM 28286</strain>
    </source>
</reference>
<dbReference type="Proteomes" id="UP000199031">
    <property type="component" value="Unassembled WGS sequence"/>
</dbReference>
<dbReference type="InterPro" id="IPR015815">
    <property type="entry name" value="HIBADH-related"/>
</dbReference>
<proteinExistence type="predicted"/>
<evidence type="ECO:0000259" key="4">
    <source>
        <dbReference type="Pfam" id="PF03446"/>
    </source>
</evidence>
<dbReference type="Pfam" id="PF14833">
    <property type="entry name" value="NAD_binding_11"/>
    <property type="match status" value="1"/>
</dbReference>
<dbReference type="OrthoDB" id="9786703at2"/>
<evidence type="ECO:0000313" key="7">
    <source>
        <dbReference type="Proteomes" id="UP000199031"/>
    </source>
</evidence>
<dbReference type="GO" id="GO:0016491">
    <property type="term" value="F:oxidoreductase activity"/>
    <property type="evidence" value="ECO:0007669"/>
    <property type="project" value="UniProtKB-KW"/>
</dbReference>
<keyword evidence="2" id="KW-0520">NAD</keyword>
<protein>
    <submittedName>
        <fullName evidence="6">3-hydroxyisobutyrate dehydrogenase</fullName>
    </submittedName>
</protein>
<dbReference type="PANTHER" id="PTHR43580">
    <property type="entry name" value="OXIDOREDUCTASE GLYR1-RELATED"/>
    <property type="match status" value="1"/>
</dbReference>
<evidence type="ECO:0000313" key="6">
    <source>
        <dbReference type="EMBL" id="SFQ47856.1"/>
    </source>
</evidence>